<evidence type="ECO:0008006" key="5">
    <source>
        <dbReference type="Google" id="ProtNLM"/>
    </source>
</evidence>
<sequence length="366" mass="41690">MHTIQTRYNQLVAQGMITFDEAQSYAVSTLDQLLLQVERNKVKKGVYLYGPVGRGKSFLMDLFFEEIKSKQKRRLHFHHFMAQVHQQLKEIQGATNPLHKIAKTWAKDTKVICFDEFFVKDIGDAMILAGLIEAFIRSGIVFVATSNSHPNDLYKNGLQRIRFEPTIDLLMTHCEIVGISGDTDHRFRNGFDSRFYFNNNQATFNRLFSELSGTAVHADIELVGRSVPIVGTSPSTLMFEFMSLCSSPRATADYIELANRYDVIFIQSVVKMGSSPAKNQVAQGVEDGYIREKSSLKARSLDDEARRFIALVDEFYDRNKLVVISANCSLDSLYVGEQLSFEFERTKSRLVEMQSWRLNSKTGKVN</sequence>
<dbReference type="GO" id="GO:0032153">
    <property type="term" value="C:cell division site"/>
    <property type="evidence" value="ECO:0007669"/>
    <property type="project" value="TreeGrafter"/>
</dbReference>
<dbReference type="NCBIfam" id="NF040713">
    <property type="entry name" value="ZapE"/>
    <property type="match status" value="1"/>
</dbReference>
<dbReference type="GO" id="GO:0016887">
    <property type="term" value="F:ATP hydrolysis activity"/>
    <property type="evidence" value="ECO:0007669"/>
    <property type="project" value="InterPro"/>
</dbReference>
<reference evidence="3 4" key="1">
    <citation type="submission" date="2013-07" db="EMBL/GenBank/DDBJ databases">
        <title>Comparative Genomic and Metabolomic Analysis of Twelve Strains of Pseudoalteromonas luteoviolacea.</title>
        <authorList>
            <person name="Vynne N.G."/>
            <person name="Mansson M."/>
            <person name="Gram L."/>
        </authorList>
    </citation>
    <scope>NUCLEOTIDE SEQUENCE [LARGE SCALE GENOMIC DNA]</scope>
    <source>
        <strain evidence="3 4">S4060-1</strain>
    </source>
</reference>
<organism evidence="3 4">
    <name type="scientific">Pseudoalteromonas luteoviolacea S4060-1</name>
    <dbReference type="NCBI Taxonomy" id="1365257"/>
    <lineage>
        <taxon>Bacteria</taxon>
        <taxon>Pseudomonadati</taxon>
        <taxon>Pseudomonadota</taxon>
        <taxon>Gammaproteobacteria</taxon>
        <taxon>Alteromonadales</taxon>
        <taxon>Pseudoalteromonadaceae</taxon>
        <taxon>Pseudoalteromonas</taxon>
    </lineage>
</organism>
<protein>
    <recommendedName>
        <fullName evidence="5">ATPase</fullName>
    </recommendedName>
</protein>
<keyword evidence="1" id="KW-0547">Nucleotide-binding</keyword>
<dbReference type="GO" id="GO:0005524">
    <property type="term" value="F:ATP binding"/>
    <property type="evidence" value="ECO:0007669"/>
    <property type="project" value="UniProtKB-KW"/>
</dbReference>
<dbReference type="GO" id="GO:0005737">
    <property type="term" value="C:cytoplasm"/>
    <property type="evidence" value="ECO:0007669"/>
    <property type="project" value="TreeGrafter"/>
</dbReference>
<dbReference type="Gene3D" id="3.40.50.300">
    <property type="entry name" value="P-loop containing nucleotide triphosphate hydrolases"/>
    <property type="match status" value="1"/>
</dbReference>
<dbReference type="PANTHER" id="PTHR12169:SF6">
    <property type="entry name" value="AFG1-LIKE ATPASE"/>
    <property type="match status" value="1"/>
</dbReference>
<dbReference type="RefSeq" id="WP_063380047.1">
    <property type="nucleotide sequence ID" value="NZ_AUXX01000005.1"/>
</dbReference>
<evidence type="ECO:0000313" key="4">
    <source>
        <dbReference type="Proteomes" id="UP000076661"/>
    </source>
</evidence>
<dbReference type="InterPro" id="IPR027417">
    <property type="entry name" value="P-loop_NTPase"/>
</dbReference>
<dbReference type="GO" id="GO:0051301">
    <property type="term" value="P:cell division"/>
    <property type="evidence" value="ECO:0007669"/>
    <property type="project" value="TreeGrafter"/>
</dbReference>
<evidence type="ECO:0000313" key="3">
    <source>
        <dbReference type="EMBL" id="KZN69327.1"/>
    </source>
</evidence>
<keyword evidence="2" id="KW-0067">ATP-binding</keyword>
<gene>
    <name evidence="3" type="ORF">N478_11885</name>
</gene>
<dbReference type="PATRIC" id="fig|1365257.3.peg.777"/>
<name>A0A162BVM8_9GAMM</name>
<proteinExistence type="predicted"/>
<dbReference type="Pfam" id="PF03969">
    <property type="entry name" value="AFG1_ATPase"/>
    <property type="match status" value="2"/>
</dbReference>
<dbReference type="Proteomes" id="UP000076661">
    <property type="component" value="Unassembled WGS sequence"/>
</dbReference>
<comment type="caution">
    <text evidence="3">The sequence shown here is derived from an EMBL/GenBank/DDBJ whole genome shotgun (WGS) entry which is preliminary data.</text>
</comment>
<dbReference type="EMBL" id="AUXX01000005">
    <property type="protein sequence ID" value="KZN69327.1"/>
    <property type="molecule type" value="Genomic_DNA"/>
</dbReference>
<evidence type="ECO:0000256" key="1">
    <source>
        <dbReference type="ARBA" id="ARBA00022741"/>
    </source>
</evidence>
<accession>A0A162BVM8</accession>
<dbReference type="AlphaFoldDB" id="A0A162BVM8"/>
<dbReference type="PANTHER" id="PTHR12169">
    <property type="entry name" value="ATPASE N2B"/>
    <property type="match status" value="1"/>
</dbReference>
<dbReference type="InterPro" id="IPR005654">
    <property type="entry name" value="ATPase_AFG1-like"/>
</dbReference>
<dbReference type="SUPFAM" id="SSF52540">
    <property type="entry name" value="P-loop containing nucleoside triphosphate hydrolases"/>
    <property type="match status" value="1"/>
</dbReference>
<evidence type="ECO:0000256" key="2">
    <source>
        <dbReference type="ARBA" id="ARBA00022840"/>
    </source>
</evidence>